<evidence type="ECO:0000313" key="2">
    <source>
        <dbReference type="Proteomes" id="UP000070352"/>
    </source>
</evidence>
<evidence type="ECO:0000313" key="1">
    <source>
        <dbReference type="EMBL" id="KXG43914.1"/>
    </source>
</evidence>
<gene>
    <name evidence="1" type="ORF">U473_07765</name>
</gene>
<dbReference type="GO" id="GO:0016746">
    <property type="term" value="F:acyltransferase activity"/>
    <property type="evidence" value="ECO:0007669"/>
    <property type="project" value="UniProtKB-KW"/>
</dbReference>
<reference evidence="1 2" key="1">
    <citation type="submission" date="2016-02" db="EMBL/GenBank/DDBJ databases">
        <title>Draft Genome for Tepidibacillus decaturensis nov. sp. Strain Z9, an Anaerobic, Moderately Thermophilic and Heterotrophic Bacterium from Deep Subsurface of the Illinois Basin, USA.</title>
        <authorList>
            <person name="Dong Y."/>
            <person name="Chang J.Y."/>
            <person name="Sanford R."/>
            <person name="Fouke B.W."/>
        </authorList>
    </citation>
    <scope>NUCLEOTIDE SEQUENCE [LARGE SCALE GENOMIC DNA]</scope>
    <source>
        <strain evidence="1 2">Z9</strain>
    </source>
</reference>
<comment type="caution">
    <text evidence="1">The sequence shown here is derived from an EMBL/GenBank/DDBJ whole genome shotgun (WGS) entry which is preliminary data.</text>
</comment>
<dbReference type="RefSeq" id="WP_068725014.1">
    <property type="nucleotide sequence ID" value="NZ_LSKU01000001.1"/>
</dbReference>
<name>A0A135L4H5_9BACI</name>
<sequence length="230" mass="27405">MNRHYGILFRIIRGFIRIFYPRYKVQVPDRINGPVVYISHHQNLFGPFVTLLWFPKCLHAWILHVFLDQAACYKQYVDYTFTKRFGWNRNLAKMVAFPLSFFISKLLNSGKGIPVYRGSRKILETFHQSVEVLKSGQRIVIFPDIDYRDPSSEVKEMYKGFLYLEKYFFQETGEHLTFVPLYVSKNKRLILANRQIYFRDGEGFNEERKRIVQEIHTNLNELAKRCGDLT</sequence>
<dbReference type="STRING" id="1413211.U473_07765"/>
<accession>A0A135L4H5</accession>
<proteinExistence type="predicted"/>
<dbReference type="Proteomes" id="UP000070352">
    <property type="component" value="Unassembled WGS sequence"/>
</dbReference>
<organism evidence="1 2">
    <name type="scientific">Tepidibacillus decaturensis</name>
    <dbReference type="NCBI Taxonomy" id="1413211"/>
    <lineage>
        <taxon>Bacteria</taxon>
        <taxon>Bacillati</taxon>
        <taxon>Bacillota</taxon>
        <taxon>Bacilli</taxon>
        <taxon>Bacillales</taxon>
        <taxon>Bacillaceae</taxon>
        <taxon>Tepidibacillus</taxon>
    </lineage>
</organism>
<keyword evidence="1" id="KW-0012">Acyltransferase</keyword>
<dbReference type="OrthoDB" id="2165242at2"/>
<protein>
    <submittedName>
        <fullName evidence="1">Glycerol acyltransferase</fullName>
    </submittedName>
</protein>
<dbReference type="AlphaFoldDB" id="A0A135L4H5"/>
<keyword evidence="1" id="KW-0808">Transferase</keyword>
<keyword evidence="2" id="KW-1185">Reference proteome</keyword>
<dbReference type="EMBL" id="LSKU01000001">
    <property type="protein sequence ID" value="KXG43914.1"/>
    <property type="molecule type" value="Genomic_DNA"/>
</dbReference>